<keyword evidence="4 6" id="KW-0009">Actin-binding</keyword>
<dbReference type="InterPro" id="IPR036872">
    <property type="entry name" value="CH_dom_sf"/>
</dbReference>
<comment type="function">
    <text evidence="5 6">Thin filament-associated protein that is implicated in the regulation and modulation of smooth muscle contraction. It is capable of binding to actin, calmodulin and tropomyosin. The interaction of calponin with actin inhibits the actomyosin Mg-ATPase activity.</text>
</comment>
<dbReference type="GO" id="GO:0051015">
    <property type="term" value="F:actin filament binding"/>
    <property type="evidence" value="ECO:0007669"/>
    <property type="project" value="TreeGrafter"/>
</dbReference>
<dbReference type="PROSITE" id="PS50021">
    <property type="entry name" value="CH"/>
    <property type="match status" value="1"/>
</dbReference>
<sequence length="314" mass="35386">MTNLDSIFNKQYIKKQRHYFASKGPYIQSYGFSSSHAEEDLHNWIEEVTGMSIGTNFLLGLKDGINLCEFINKLQPGSVKKVNESSLNWPQLENIGKFVKAIQAYGIKPHDVFEVNDLFENGNMRFRLRFHKTIDIGDKYAEKQTRCFEEGKLKAGQSVISLQMGTNQCASQAGMMAYGTRRHLYDPKMQTDKPFDQTTVSLQMGTNRGGNQAGMLALGTRRDIYDQKLTLPPMENSTISLQMVYDPKYCAAPTEPLIHSGSQGTGTSGSEISDSDYPAEYPDEYHGQHQDDYPEITSIVAKALMIRFTEELSI</sequence>
<dbReference type="InterPro" id="IPR050606">
    <property type="entry name" value="Calponin-like"/>
</dbReference>
<evidence type="ECO:0000259" key="8">
    <source>
        <dbReference type="PROSITE" id="PS50021"/>
    </source>
</evidence>
<evidence type="ECO:0000256" key="6">
    <source>
        <dbReference type="RuleBase" id="RU361224"/>
    </source>
</evidence>
<evidence type="ECO:0000256" key="4">
    <source>
        <dbReference type="ARBA" id="ARBA00023203"/>
    </source>
</evidence>
<dbReference type="PRINTS" id="PR00889">
    <property type="entry name" value="CALPONIN"/>
</dbReference>
<dbReference type="GO" id="GO:0005516">
    <property type="term" value="F:calmodulin binding"/>
    <property type="evidence" value="ECO:0007669"/>
    <property type="project" value="UniProtKB-KW"/>
</dbReference>
<dbReference type="GO" id="GO:0005925">
    <property type="term" value="C:focal adhesion"/>
    <property type="evidence" value="ECO:0007669"/>
    <property type="project" value="TreeGrafter"/>
</dbReference>
<feature type="domain" description="Calponin-homology (CH)" evidence="8">
    <location>
        <begin position="35"/>
        <end position="141"/>
    </location>
</feature>
<dbReference type="PANTHER" id="PTHR47385">
    <property type="entry name" value="CALPONIN"/>
    <property type="match status" value="1"/>
</dbReference>
<feature type="region of interest" description="Disordered" evidence="7">
    <location>
        <begin position="256"/>
        <end position="278"/>
    </location>
</feature>
<dbReference type="GO" id="GO:0007015">
    <property type="term" value="P:actin filament organization"/>
    <property type="evidence" value="ECO:0007669"/>
    <property type="project" value="TreeGrafter"/>
</dbReference>
<keyword evidence="3 6" id="KW-0112">Calmodulin-binding</keyword>
<dbReference type="InterPro" id="IPR001997">
    <property type="entry name" value="Calponin/LIMCH1"/>
</dbReference>
<dbReference type="PROSITE" id="PS01052">
    <property type="entry name" value="CALPONIN_1"/>
    <property type="match status" value="2"/>
</dbReference>
<keyword evidence="2" id="KW-0677">Repeat</keyword>
<dbReference type="Proteomes" id="UP000664991">
    <property type="component" value="Unassembled WGS sequence"/>
</dbReference>
<dbReference type="PROSITE" id="PS51122">
    <property type="entry name" value="CALPONIN_2"/>
    <property type="match status" value="2"/>
</dbReference>
<dbReference type="AlphaFoldDB" id="A0A836D8X4"/>
<protein>
    <recommendedName>
        <fullName evidence="6">Calponin</fullName>
    </recommendedName>
</protein>
<dbReference type="SMART" id="SM00033">
    <property type="entry name" value="CH"/>
    <property type="match status" value="1"/>
</dbReference>
<dbReference type="InterPro" id="IPR001715">
    <property type="entry name" value="CH_dom"/>
</dbReference>
<evidence type="ECO:0000256" key="7">
    <source>
        <dbReference type="SAM" id="MobiDB-lite"/>
    </source>
</evidence>
<dbReference type="InterPro" id="IPR003096">
    <property type="entry name" value="SM22_calponin"/>
</dbReference>
<gene>
    <name evidence="9" type="ORF">JEQ12_009183</name>
</gene>
<dbReference type="InterPro" id="IPR000557">
    <property type="entry name" value="Calponin_repeat"/>
</dbReference>
<dbReference type="Gene3D" id="1.10.418.10">
    <property type="entry name" value="Calponin-like domain"/>
    <property type="match status" value="1"/>
</dbReference>
<dbReference type="Pfam" id="PF00402">
    <property type="entry name" value="Calponin"/>
    <property type="match status" value="2"/>
</dbReference>
<comment type="similarity">
    <text evidence="1 6">Belongs to the calponin family.</text>
</comment>
<reference evidence="9 10" key="1">
    <citation type="submission" date="2020-12" db="EMBL/GenBank/DDBJ databases">
        <title>De novo assembly of Tibetan sheep genome.</title>
        <authorList>
            <person name="Li X."/>
        </authorList>
    </citation>
    <scope>NUCLEOTIDE SEQUENCE [LARGE SCALE GENOMIC DNA]</scope>
    <source>
        <tissue evidence="9">Heart</tissue>
    </source>
</reference>
<evidence type="ECO:0000256" key="3">
    <source>
        <dbReference type="ARBA" id="ARBA00022860"/>
    </source>
</evidence>
<evidence type="ECO:0000256" key="2">
    <source>
        <dbReference type="ARBA" id="ARBA00022737"/>
    </source>
</evidence>
<name>A0A836D8X4_SHEEP</name>
<dbReference type="PANTHER" id="PTHR47385:SF17">
    <property type="entry name" value="CALPONIN-3"/>
    <property type="match status" value="1"/>
</dbReference>
<evidence type="ECO:0000256" key="5">
    <source>
        <dbReference type="ARBA" id="ARBA00025109"/>
    </source>
</evidence>
<dbReference type="EMBL" id="JAEMGP010000002">
    <property type="protein sequence ID" value="KAG5213397.1"/>
    <property type="molecule type" value="Genomic_DNA"/>
</dbReference>
<dbReference type="Pfam" id="PF00307">
    <property type="entry name" value="CH"/>
    <property type="match status" value="1"/>
</dbReference>
<dbReference type="PRINTS" id="PR00888">
    <property type="entry name" value="SM22CALPONIN"/>
</dbReference>
<accession>A0A836D8X4</accession>
<organism evidence="9 10">
    <name type="scientific">Ovis aries</name>
    <name type="common">Sheep</name>
    <dbReference type="NCBI Taxonomy" id="9940"/>
    <lineage>
        <taxon>Eukaryota</taxon>
        <taxon>Metazoa</taxon>
        <taxon>Chordata</taxon>
        <taxon>Craniata</taxon>
        <taxon>Vertebrata</taxon>
        <taxon>Euteleostomi</taxon>
        <taxon>Mammalia</taxon>
        <taxon>Eutheria</taxon>
        <taxon>Laurasiatheria</taxon>
        <taxon>Artiodactyla</taxon>
        <taxon>Ruminantia</taxon>
        <taxon>Pecora</taxon>
        <taxon>Bovidae</taxon>
        <taxon>Caprinae</taxon>
        <taxon>Ovis</taxon>
    </lineage>
</organism>
<evidence type="ECO:0000313" key="9">
    <source>
        <dbReference type="EMBL" id="KAG5213397.1"/>
    </source>
</evidence>
<evidence type="ECO:0000313" key="10">
    <source>
        <dbReference type="Proteomes" id="UP000664991"/>
    </source>
</evidence>
<dbReference type="SUPFAM" id="SSF47576">
    <property type="entry name" value="Calponin-homology domain, CH-domain"/>
    <property type="match status" value="1"/>
</dbReference>
<comment type="caution">
    <text evidence="9">The sequence shown here is derived from an EMBL/GenBank/DDBJ whole genome shotgun (WGS) entry which is preliminary data.</text>
</comment>
<dbReference type="GO" id="GO:0031032">
    <property type="term" value="P:actomyosin structure organization"/>
    <property type="evidence" value="ECO:0007669"/>
    <property type="project" value="InterPro"/>
</dbReference>
<proteinExistence type="inferred from homology"/>
<evidence type="ECO:0000256" key="1">
    <source>
        <dbReference type="ARBA" id="ARBA00009631"/>
    </source>
</evidence>
<dbReference type="GO" id="GO:0015629">
    <property type="term" value="C:actin cytoskeleton"/>
    <property type="evidence" value="ECO:0007669"/>
    <property type="project" value="TreeGrafter"/>
</dbReference>